<keyword evidence="5" id="KW-1185">Reference proteome</keyword>
<dbReference type="EC" id="1.3.3.4" evidence="3"/>
<dbReference type="Pfam" id="PF13450">
    <property type="entry name" value="NAD_binding_8"/>
    <property type="match status" value="1"/>
</dbReference>
<organism evidence="3 4">
    <name type="scientific">Halorhabdus tiamatea SARL4B</name>
    <dbReference type="NCBI Taxonomy" id="1033806"/>
    <lineage>
        <taxon>Archaea</taxon>
        <taxon>Methanobacteriati</taxon>
        <taxon>Methanobacteriota</taxon>
        <taxon>Stenosarchaea group</taxon>
        <taxon>Halobacteria</taxon>
        <taxon>Halobacteriales</taxon>
        <taxon>Haloarculaceae</taxon>
        <taxon>Halorhabdus</taxon>
    </lineage>
</organism>
<name>F7PQM0_9EURY</name>
<dbReference type="SUPFAM" id="SSF51905">
    <property type="entry name" value="FAD/NAD(P)-binding domain"/>
    <property type="match status" value="1"/>
</dbReference>
<dbReference type="Proteomes" id="UP000015381">
    <property type="component" value="Chromosome I"/>
</dbReference>
<proteinExistence type="predicted"/>
<dbReference type="AlphaFoldDB" id="F7PQM0"/>
<evidence type="ECO:0000313" key="3">
    <source>
        <dbReference type="EMBL" id="ERJ04667.1"/>
    </source>
</evidence>
<dbReference type="Gene3D" id="3.90.660.10">
    <property type="match status" value="1"/>
</dbReference>
<dbReference type="EMBL" id="HF571520">
    <property type="protein sequence ID" value="CCQ32323.1"/>
    <property type="molecule type" value="Genomic_DNA"/>
</dbReference>
<dbReference type="InterPro" id="IPR036188">
    <property type="entry name" value="FAD/NAD-bd_sf"/>
</dbReference>
<reference evidence="3 4" key="1">
    <citation type="journal article" date="2011" name="J. Bacteriol.">
        <title>Genome sequence of Halorhabdus tiamatea, the first archaeon isolated from a deep-sea anoxic brine lake.</title>
        <authorList>
            <person name="Antunes A."/>
            <person name="Alam I."/>
            <person name="Bajic V.B."/>
            <person name="Stingl U."/>
        </authorList>
    </citation>
    <scope>NUCLEOTIDE SEQUENCE [LARGE SCALE GENOMIC DNA]</scope>
    <source>
        <strain evidence="3 4">SARL4B</strain>
    </source>
</reference>
<evidence type="ECO:0000313" key="2">
    <source>
        <dbReference type="EMBL" id="CCQ32323.1"/>
    </source>
</evidence>
<keyword evidence="3" id="KW-0560">Oxidoreductase</keyword>
<accession>F7PQM0</accession>
<dbReference type="GO" id="GO:0004729">
    <property type="term" value="F:oxygen-dependent protoporphyrinogen oxidase activity"/>
    <property type="evidence" value="ECO:0007669"/>
    <property type="project" value="UniProtKB-EC"/>
</dbReference>
<evidence type="ECO:0000259" key="1">
    <source>
        <dbReference type="Pfam" id="PF01593"/>
    </source>
</evidence>
<evidence type="ECO:0000313" key="5">
    <source>
        <dbReference type="Proteomes" id="UP000015381"/>
    </source>
</evidence>
<dbReference type="Proteomes" id="UP000003861">
    <property type="component" value="Unassembled WGS sequence"/>
</dbReference>
<dbReference type="Gene3D" id="3.50.50.60">
    <property type="entry name" value="FAD/NAD(P)-binding domain"/>
    <property type="match status" value="1"/>
</dbReference>
<reference evidence="3 4" key="2">
    <citation type="journal article" date="2013" name="PLoS ONE">
        <title>INDIGO - INtegrated Data Warehouse of MIcrobial GenOmes with Examples from the Red Sea Extremophiles.</title>
        <authorList>
            <person name="Alam I."/>
            <person name="Antunes A."/>
            <person name="Kamau A.A."/>
            <person name="Ba Alawi W."/>
            <person name="Kalkatawi M."/>
            <person name="Stingl U."/>
            <person name="Bajic V.B."/>
        </authorList>
    </citation>
    <scope>NUCLEOTIDE SEQUENCE [LARGE SCALE GENOMIC DNA]</scope>
    <source>
        <strain evidence="3 4">SARL4B</strain>
    </source>
</reference>
<dbReference type="eggNOG" id="arCOG04623">
    <property type="taxonomic scope" value="Archaea"/>
</dbReference>
<dbReference type="InterPro" id="IPR002937">
    <property type="entry name" value="Amino_oxidase"/>
</dbReference>
<dbReference type="HOGENOM" id="CLU_036034_0_0_2"/>
<dbReference type="PATRIC" id="fig|1033806.12.peg.168"/>
<gene>
    <name evidence="3" type="ORF">HLRTI_003354</name>
    <name evidence="2" type="ORF">HTIA_0172</name>
</gene>
<dbReference type="STRING" id="1033806.HTIA_0172"/>
<dbReference type="PANTHER" id="PTHR16128">
    <property type="entry name" value="FAD/NAD(P)-BINDING OXIDOREDUCTASE FAMILY PROTEIN"/>
    <property type="match status" value="1"/>
</dbReference>
<dbReference type="PANTHER" id="PTHR16128:SF5">
    <property type="entry name" value="FAD_NAD(P)-BINDING OXIDOREDUCTASE FAMILY PROTEIN"/>
    <property type="match status" value="1"/>
</dbReference>
<dbReference type="Pfam" id="PF01593">
    <property type="entry name" value="Amino_oxidase"/>
    <property type="match status" value="1"/>
</dbReference>
<evidence type="ECO:0000313" key="4">
    <source>
        <dbReference type="Proteomes" id="UP000003861"/>
    </source>
</evidence>
<protein>
    <submittedName>
        <fullName evidence="2">FAD-dependent oxidoreductase</fullName>
    </submittedName>
    <submittedName>
        <fullName evidence="3">Phytoene dehydrogenase protein</fullName>
        <ecNumber evidence="3">1.3.3.4</ecNumber>
    </submittedName>
</protein>
<reference evidence="2 5" key="3">
    <citation type="journal article" date="2014" name="Environ. Microbiol.">
        <title>Halorhabdus tiamatea: proteogenomics and glycosidase activity measurements identify the first cultivated euryarchaeon from a deep-sea anoxic brine lake as potential polysaccharide degrader.</title>
        <authorList>
            <person name="Werner J."/>
            <person name="Ferrer M."/>
            <person name="Michel G."/>
            <person name="Mann A.J."/>
            <person name="Huang S."/>
            <person name="Juarez S."/>
            <person name="Ciordia S."/>
            <person name="Albar J.P."/>
            <person name="Alcaide M."/>
            <person name="La Cono V."/>
            <person name="Yakimov M.M."/>
            <person name="Antunes A."/>
            <person name="Taborda M."/>
            <person name="Da Costa M.S."/>
            <person name="Amann R.I."/>
            <person name="Gloeckner F.O."/>
            <person name="Golyshina O.V."/>
            <person name="Golyshin P.N."/>
            <person name="Teeling H."/>
        </authorList>
    </citation>
    <scope>NUCLEOTIDE SEQUENCE [LARGE SCALE GENOMIC DNA]</scope>
    <source>
        <strain evidence="5">SARL4B</strain>
        <strain evidence="2">Type strain: SARL4B</strain>
    </source>
</reference>
<dbReference type="EMBL" id="AFNT02000063">
    <property type="protein sequence ID" value="ERJ04667.1"/>
    <property type="molecule type" value="Genomic_DNA"/>
</dbReference>
<sequence length="340" mass="36712">MFPSVTPNVCIVGAGIAGAGAAHALRDAADVTLLEADTVGGRMVSGHRDGCVYDYGANYVDPPNDRVEERFRSVVGDDLAETTGDVWIFDESGAIEEGRPNQGVKFSGRDGIDQVVQAFLDASGATVHEHTPVEHLARTEDGWRVTADGDDVACDALVVTPPTWDLFAGADWTADFRDDLVAARKRQSYRTIDSVALHYPFDIDVPYYALVNTDTEHAVGWLSRESCKPGHVPDGEEILIVQLSPAWAAGRPDATPGEAADAASSYAATLLGDDRLADPDWWDHERFIRALPGDRVNPALFEYALEHDLGLAGDWFAGTGRTHAALETGLDAGRRLARDR</sequence>
<feature type="domain" description="Amine oxidase" evidence="1">
    <location>
        <begin position="84"/>
        <end position="335"/>
    </location>
</feature>
<dbReference type="KEGG" id="hti:HTIA_0172"/>